<protein>
    <submittedName>
        <fullName evidence="7">Kinase-like protein</fullName>
    </submittedName>
</protein>
<evidence type="ECO:0000313" key="8">
    <source>
        <dbReference type="Proteomes" id="UP000779574"/>
    </source>
</evidence>
<comment type="caution">
    <text evidence="7">The sequence shown here is derived from an EMBL/GenBank/DDBJ whole genome shotgun (WGS) entry which is preliminary data.</text>
</comment>
<feature type="non-terminal residue" evidence="7">
    <location>
        <position position="1"/>
    </location>
</feature>
<feature type="domain" description="Protein kinase" evidence="6">
    <location>
        <begin position="1"/>
        <end position="304"/>
    </location>
</feature>
<keyword evidence="4 7" id="KW-0418">Kinase</keyword>
<dbReference type="Gene3D" id="1.10.510.10">
    <property type="entry name" value="Transferase(Phosphotransferase) domain 1"/>
    <property type="match status" value="1"/>
</dbReference>
<proteinExistence type="predicted"/>
<dbReference type="InterPro" id="IPR011009">
    <property type="entry name" value="Kinase-like_dom_sf"/>
</dbReference>
<dbReference type="InterPro" id="IPR050494">
    <property type="entry name" value="Ser_Thr_dual-spec_kinase"/>
</dbReference>
<keyword evidence="2" id="KW-0808">Transferase</keyword>
<dbReference type="OrthoDB" id="5979581at2759"/>
<evidence type="ECO:0000256" key="4">
    <source>
        <dbReference type="ARBA" id="ARBA00022777"/>
    </source>
</evidence>
<gene>
    <name evidence="7" type="ORF">KCU76_g11026</name>
</gene>
<dbReference type="Proteomes" id="UP000779574">
    <property type="component" value="Unassembled WGS sequence"/>
</dbReference>
<keyword evidence="5" id="KW-0067">ATP-binding</keyword>
<dbReference type="InterPro" id="IPR000719">
    <property type="entry name" value="Prot_kinase_dom"/>
</dbReference>
<evidence type="ECO:0000313" key="7">
    <source>
        <dbReference type="EMBL" id="KAG9686435.1"/>
    </source>
</evidence>
<dbReference type="GO" id="GO:0004674">
    <property type="term" value="F:protein serine/threonine kinase activity"/>
    <property type="evidence" value="ECO:0007669"/>
    <property type="project" value="UniProtKB-KW"/>
</dbReference>
<sequence>MWGWSLHRDSTRARLILIAPRLDCDENGSARRVPKLEIRSVACRLSIVRDETPPGSVNQPLGSDLLVPNFFEKLYTIYPKVQPASSPSVNDATEAITQCVCTKTYGMPKTGAVTCTDGGSLGPRVPDYLVWSASFPASGLNLEDSSVKLIDFGESFFPYEKPKALHTPLALRAPEILFDEVYDFRVDRWGFACAMFELIVDYPPFTGIMAKKEDILQQIADMIGEPPAKWQPKWKAMPKWDQVYDDDPVYNLEQWLDLTYFDGSKRLDFTTEDIKQVGRMIRGLLQWCPPDRSSVAEVVSNGWFQDG</sequence>
<name>A0A9P8ECF5_AURME</name>
<dbReference type="EMBL" id="JAHFXF010000512">
    <property type="protein sequence ID" value="KAG9686435.1"/>
    <property type="molecule type" value="Genomic_DNA"/>
</dbReference>
<dbReference type="PANTHER" id="PTHR24058">
    <property type="entry name" value="DUAL SPECIFICITY PROTEIN KINASE"/>
    <property type="match status" value="1"/>
</dbReference>
<evidence type="ECO:0000256" key="3">
    <source>
        <dbReference type="ARBA" id="ARBA00022741"/>
    </source>
</evidence>
<dbReference type="AlphaFoldDB" id="A0A9P8ECF5"/>
<reference evidence="7" key="2">
    <citation type="submission" date="2021-08" db="EMBL/GenBank/DDBJ databases">
        <authorList>
            <person name="Gostincar C."/>
            <person name="Sun X."/>
            <person name="Song Z."/>
            <person name="Gunde-Cimerman N."/>
        </authorList>
    </citation>
    <scope>NUCLEOTIDE SEQUENCE</scope>
    <source>
        <strain evidence="7">EXF-9911</strain>
    </source>
</reference>
<evidence type="ECO:0000256" key="5">
    <source>
        <dbReference type="ARBA" id="ARBA00022840"/>
    </source>
</evidence>
<keyword evidence="1" id="KW-0723">Serine/threonine-protein kinase</keyword>
<dbReference type="PROSITE" id="PS50011">
    <property type="entry name" value="PROTEIN_KINASE_DOM"/>
    <property type="match status" value="1"/>
</dbReference>
<reference evidence="7" key="1">
    <citation type="journal article" date="2021" name="J Fungi (Basel)">
        <title>Virulence traits and population genomics of the black yeast Aureobasidium melanogenum.</title>
        <authorList>
            <person name="Cernosa A."/>
            <person name="Sun X."/>
            <person name="Gostincar C."/>
            <person name="Fang C."/>
            <person name="Gunde-Cimerman N."/>
            <person name="Song Z."/>
        </authorList>
    </citation>
    <scope>NUCLEOTIDE SEQUENCE</scope>
    <source>
        <strain evidence="7">EXF-9911</strain>
    </source>
</reference>
<keyword evidence="3" id="KW-0547">Nucleotide-binding</keyword>
<dbReference type="GO" id="GO:0005524">
    <property type="term" value="F:ATP binding"/>
    <property type="evidence" value="ECO:0007669"/>
    <property type="project" value="UniProtKB-KW"/>
</dbReference>
<evidence type="ECO:0000256" key="2">
    <source>
        <dbReference type="ARBA" id="ARBA00022679"/>
    </source>
</evidence>
<evidence type="ECO:0000256" key="1">
    <source>
        <dbReference type="ARBA" id="ARBA00022527"/>
    </source>
</evidence>
<organism evidence="7 8">
    <name type="scientific">Aureobasidium melanogenum</name>
    <name type="common">Aureobasidium pullulans var. melanogenum</name>
    <dbReference type="NCBI Taxonomy" id="46634"/>
    <lineage>
        <taxon>Eukaryota</taxon>
        <taxon>Fungi</taxon>
        <taxon>Dikarya</taxon>
        <taxon>Ascomycota</taxon>
        <taxon>Pezizomycotina</taxon>
        <taxon>Dothideomycetes</taxon>
        <taxon>Dothideomycetidae</taxon>
        <taxon>Dothideales</taxon>
        <taxon>Saccotheciaceae</taxon>
        <taxon>Aureobasidium</taxon>
    </lineage>
</organism>
<dbReference type="SUPFAM" id="SSF56112">
    <property type="entry name" value="Protein kinase-like (PK-like)"/>
    <property type="match status" value="1"/>
</dbReference>
<dbReference type="Pfam" id="PF00069">
    <property type="entry name" value="Pkinase"/>
    <property type="match status" value="1"/>
</dbReference>
<accession>A0A9P8ECF5</accession>
<evidence type="ECO:0000259" key="6">
    <source>
        <dbReference type="PROSITE" id="PS50011"/>
    </source>
</evidence>